<sequence>MYVYTHVEIQLPLSLTFLKFCCDVLSPSQLRDLLNKLSAMIRTIHCTLKFSCTSSGGTDPIKRRAIPLEEYFPIIQELYELKRVQVKEYHTYEQKVVNRKDNASAWSLDVDDGLAVDANEARPIFKFRMNKNGFNCMSMILQFEVQQLSKSQINRCPADFHASVRLDTSEPSAVR</sequence>
<dbReference type="Proteomes" id="UP000828390">
    <property type="component" value="Unassembled WGS sequence"/>
</dbReference>
<dbReference type="AlphaFoldDB" id="A0A9D4C967"/>
<reference evidence="1" key="1">
    <citation type="journal article" date="2019" name="bioRxiv">
        <title>The Genome of the Zebra Mussel, Dreissena polymorpha: A Resource for Invasive Species Research.</title>
        <authorList>
            <person name="McCartney M.A."/>
            <person name="Auch B."/>
            <person name="Kono T."/>
            <person name="Mallez S."/>
            <person name="Zhang Y."/>
            <person name="Obille A."/>
            <person name="Becker A."/>
            <person name="Abrahante J.E."/>
            <person name="Garbe J."/>
            <person name="Badalamenti J.P."/>
            <person name="Herman A."/>
            <person name="Mangelson H."/>
            <person name="Liachko I."/>
            <person name="Sullivan S."/>
            <person name="Sone E.D."/>
            <person name="Koren S."/>
            <person name="Silverstein K.A.T."/>
            <person name="Beckman K.B."/>
            <person name="Gohl D.M."/>
        </authorList>
    </citation>
    <scope>NUCLEOTIDE SEQUENCE</scope>
    <source>
        <strain evidence="1">Duluth1</strain>
        <tissue evidence="1">Whole animal</tissue>
    </source>
</reference>
<comment type="caution">
    <text evidence="1">The sequence shown here is derived from an EMBL/GenBank/DDBJ whole genome shotgun (WGS) entry which is preliminary data.</text>
</comment>
<name>A0A9D4C967_DREPO</name>
<gene>
    <name evidence="1" type="ORF">DPMN_062716</name>
</gene>
<organism evidence="1 2">
    <name type="scientific">Dreissena polymorpha</name>
    <name type="common">Zebra mussel</name>
    <name type="synonym">Mytilus polymorpha</name>
    <dbReference type="NCBI Taxonomy" id="45954"/>
    <lineage>
        <taxon>Eukaryota</taxon>
        <taxon>Metazoa</taxon>
        <taxon>Spiralia</taxon>
        <taxon>Lophotrochozoa</taxon>
        <taxon>Mollusca</taxon>
        <taxon>Bivalvia</taxon>
        <taxon>Autobranchia</taxon>
        <taxon>Heteroconchia</taxon>
        <taxon>Euheterodonta</taxon>
        <taxon>Imparidentia</taxon>
        <taxon>Neoheterodontei</taxon>
        <taxon>Myida</taxon>
        <taxon>Dreissenoidea</taxon>
        <taxon>Dreissenidae</taxon>
        <taxon>Dreissena</taxon>
    </lineage>
</organism>
<protein>
    <submittedName>
        <fullName evidence="1">Uncharacterized protein</fullName>
    </submittedName>
</protein>
<evidence type="ECO:0000313" key="2">
    <source>
        <dbReference type="Proteomes" id="UP000828390"/>
    </source>
</evidence>
<dbReference type="EMBL" id="JAIWYP010000013">
    <property type="protein sequence ID" value="KAH3719832.1"/>
    <property type="molecule type" value="Genomic_DNA"/>
</dbReference>
<proteinExistence type="predicted"/>
<keyword evidence="2" id="KW-1185">Reference proteome</keyword>
<evidence type="ECO:0000313" key="1">
    <source>
        <dbReference type="EMBL" id="KAH3719832.1"/>
    </source>
</evidence>
<reference evidence="1" key="2">
    <citation type="submission" date="2020-11" db="EMBL/GenBank/DDBJ databases">
        <authorList>
            <person name="McCartney M.A."/>
            <person name="Auch B."/>
            <person name="Kono T."/>
            <person name="Mallez S."/>
            <person name="Becker A."/>
            <person name="Gohl D.M."/>
            <person name="Silverstein K.A.T."/>
            <person name="Koren S."/>
            <person name="Bechman K.B."/>
            <person name="Herman A."/>
            <person name="Abrahante J.E."/>
            <person name="Garbe J."/>
        </authorList>
    </citation>
    <scope>NUCLEOTIDE SEQUENCE</scope>
    <source>
        <strain evidence="1">Duluth1</strain>
        <tissue evidence="1">Whole animal</tissue>
    </source>
</reference>
<accession>A0A9D4C967</accession>